<dbReference type="EMBL" id="MBFA02000006">
    <property type="protein sequence ID" value="MUP10582.1"/>
    <property type="molecule type" value="Genomic_DNA"/>
</dbReference>
<accession>A0ABD6H900</accession>
<sequence>MTTVHTPQNPDGASVISIEALMDVAEKINSLASDAQNFTFFAQGSVDRTLFRGTTAEILTNIPAAREFYHFSADEKRTLEFIVSELDCRIKALVELSDDFVEEFNTFRRSLKGGAA</sequence>
<proteinExistence type="predicted"/>
<protein>
    <submittedName>
        <fullName evidence="2">Uncharacterized protein</fullName>
    </submittedName>
</protein>
<dbReference type="AlphaFoldDB" id="A0ABD6H900"/>
<organism evidence="2 4">
    <name type="scientific">Agrobacterium vitis</name>
    <name type="common">Rhizobium vitis</name>
    <dbReference type="NCBI Taxonomy" id="373"/>
    <lineage>
        <taxon>Bacteria</taxon>
        <taxon>Pseudomonadati</taxon>
        <taxon>Pseudomonadota</taxon>
        <taxon>Alphaproteobacteria</taxon>
        <taxon>Hyphomicrobiales</taxon>
        <taxon>Rhizobiaceae</taxon>
        <taxon>Rhizobium/Agrobacterium group</taxon>
        <taxon>Agrobacterium</taxon>
    </lineage>
</organism>
<dbReference type="Proteomes" id="UP000179536">
    <property type="component" value="Unassembled WGS sequence"/>
</dbReference>
<name>A0ABD6H900_AGRVI</name>
<evidence type="ECO:0000313" key="1">
    <source>
        <dbReference type="EMBL" id="MUO42613.1"/>
    </source>
</evidence>
<gene>
    <name evidence="2" type="ORF">BBK91_011935</name>
    <name evidence="1" type="ORF">BBL17_012545</name>
</gene>
<reference evidence="3 4" key="1">
    <citation type="submission" date="2019-11" db="EMBL/GenBank/DDBJ databases">
        <title>Whole-genome sequencing of Allorhizobium vitis.</title>
        <authorList>
            <person name="Gan H.M."/>
            <person name="Savka M.A."/>
        </authorList>
    </citation>
    <scope>NUCLEOTIDE SEQUENCE [LARGE SCALE GENOMIC DNA]</scope>
    <source>
        <strain evidence="2 4">RF2/1</strain>
        <strain evidence="1 3">T1/7</strain>
    </source>
</reference>
<comment type="caution">
    <text evidence="2">The sequence shown here is derived from an EMBL/GenBank/DDBJ whole genome shotgun (WGS) entry which is preliminary data.</text>
</comment>
<dbReference type="RefSeq" id="WP_015915047.1">
    <property type="nucleotide sequence ID" value="NZ_MBFA02000006.1"/>
</dbReference>
<evidence type="ECO:0000313" key="4">
    <source>
        <dbReference type="Proteomes" id="UP000179536"/>
    </source>
</evidence>
<dbReference type="EMBL" id="MBFE02000007">
    <property type="protein sequence ID" value="MUO42613.1"/>
    <property type="molecule type" value="Genomic_DNA"/>
</dbReference>
<keyword evidence="3" id="KW-1185">Reference proteome</keyword>
<dbReference type="Proteomes" id="UP000179454">
    <property type="component" value="Unassembled WGS sequence"/>
</dbReference>
<evidence type="ECO:0000313" key="2">
    <source>
        <dbReference type="EMBL" id="MUP10582.1"/>
    </source>
</evidence>
<evidence type="ECO:0000313" key="3">
    <source>
        <dbReference type="Proteomes" id="UP000179454"/>
    </source>
</evidence>